<sequence length="278" mass="30073">MLRLPAVLALSLVLSACGGSSDGSARPDPTPPPEPMSGAWEGQLVYQSSQKNKSAKLAILDGKAWIKIEGDKAAGFEVEKDGDEITLLGKLKTGWPQIGVMMGNAVKHPAYKVGYVNGADIEIKFTLQGRDAVGSFKIYGPETATQYGVFSLLPIMLEDGPWYIKDIPEVEITCGQSGGYPLLCYSAINFSVDSDGQISGQYRDFHKYSERPPTMYSTIPSEFMITGQVTSLKNPGLYTVEMEAARVGTKGFGYRKPNGELEYCISSGAWGFNPTICP</sequence>
<feature type="chain" id="PRO_5032759748" description="Lipoprotein" evidence="2">
    <location>
        <begin position="26"/>
        <end position="278"/>
    </location>
</feature>
<evidence type="ECO:0000256" key="2">
    <source>
        <dbReference type="SAM" id="SignalP"/>
    </source>
</evidence>
<name>A0A851I2C9_9GAMM</name>
<evidence type="ECO:0000313" key="3">
    <source>
        <dbReference type="EMBL" id="NWN92301.1"/>
    </source>
</evidence>
<evidence type="ECO:0000313" key="4">
    <source>
        <dbReference type="Proteomes" id="UP000536442"/>
    </source>
</evidence>
<evidence type="ECO:0000256" key="1">
    <source>
        <dbReference type="SAM" id="MobiDB-lite"/>
    </source>
</evidence>
<protein>
    <recommendedName>
        <fullName evidence="5">Lipoprotein</fullName>
    </recommendedName>
</protein>
<keyword evidence="4" id="KW-1185">Reference proteome</keyword>
<proteinExistence type="predicted"/>
<feature type="region of interest" description="Disordered" evidence="1">
    <location>
        <begin position="18"/>
        <end position="39"/>
    </location>
</feature>
<keyword evidence="2" id="KW-0732">Signal</keyword>
<accession>A0A851I2C9</accession>
<dbReference type="Proteomes" id="UP000536442">
    <property type="component" value="Unassembled WGS sequence"/>
</dbReference>
<organism evidence="3 4">
    <name type="scientific">Marinobacter adhaerens</name>
    <dbReference type="NCBI Taxonomy" id="1033846"/>
    <lineage>
        <taxon>Bacteria</taxon>
        <taxon>Pseudomonadati</taxon>
        <taxon>Pseudomonadota</taxon>
        <taxon>Gammaproteobacteria</taxon>
        <taxon>Pseudomonadales</taxon>
        <taxon>Marinobacteraceae</taxon>
        <taxon>Marinobacter</taxon>
    </lineage>
</organism>
<gene>
    <name evidence="3" type="ORF">HLV39_12445</name>
</gene>
<dbReference type="PROSITE" id="PS51257">
    <property type="entry name" value="PROKAR_LIPOPROTEIN"/>
    <property type="match status" value="1"/>
</dbReference>
<evidence type="ECO:0008006" key="5">
    <source>
        <dbReference type="Google" id="ProtNLM"/>
    </source>
</evidence>
<comment type="caution">
    <text evidence="3">The sequence shown here is derived from an EMBL/GenBank/DDBJ whole genome shotgun (WGS) entry which is preliminary data.</text>
</comment>
<dbReference type="AlphaFoldDB" id="A0A851I2C9"/>
<feature type="signal peptide" evidence="2">
    <location>
        <begin position="1"/>
        <end position="25"/>
    </location>
</feature>
<dbReference type="EMBL" id="JABEVQ010000006">
    <property type="protein sequence ID" value="NWN92301.1"/>
    <property type="molecule type" value="Genomic_DNA"/>
</dbReference>
<reference evidence="3 4" key="1">
    <citation type="submission" date="2020-03" db="EMBL/GenBank/DDBJ databases">
        <title>Metagenomic, metatranscriptomic, and metabolomic analyses revealed the key microbes and metabolic features during the fermentation of ganjang, Korean traditional soy sauce.</title>
        <authorList>
            <person name="Chun B.H."/>
            <person name="Jeon C.O."/>
        </authorList>
    </citation>
    <scope>NUCLEOTIDE SEQUENCE [LARGE SCALE GENOMIC DNA]</scope>
    <source>
        <strain evidence="3 4">KG14</strain>
    </source>
</reference>